<sequence length="291" mass="31111">MICDIRLRIGTDYPSAVGESSHLLRVRPRAGFGQSVEAASLLIDPRPGEQGRETDFFGNTVDRFRIDRAHDRLSIEMRARVAVERTAPDLNLALPVGEVARAAEASRDLAALSPAHFLGSSRAVKLVPDVTAYAAARSGRRVSVGRACLDLATTIRNEFTYEEGFTDVTTDVAAAFALRRGVCQDFAHVMIAGLRGLGLPAAYASGYLKTDPPPGQPRIEGVDAMHAWVMAWLGPEIGWIGFDPTNGILAGEGHIIAAIGRDYADIAPMAGVVTTAGAQRSWHAVDVVPVD</sequence>
<dbReference type="InterPro" id="IPR038765">
    <property type="entry name" value="Papain-like_cys_pep_sf"/>
</dbReference>
<gene>
    <name evidence="2" type="ORF">SAMN05428963_11316</name>
</gene>
<evidence type="ECO:0000259" key="1">
    <source>
        <dbReference type="SMART" id="SM00460"/>
    </source>
</evidence>
<dbReference type="Pfam" id="PF01841">
    <property type="entry name" value="Transglut_core"/>
    <property type="match status" value="1"/>
</dbReference>
<organism evidence="2 3">
    <name type="scientific">Consotaella salsifontis</name>
    <dbReference type="NCBI Taxonomy" id="1365950"/>
    <lineage>
        <taxon>Bacteria</taxon>
        <taxon>Pseudomonadati</taxon>
        <taxon>Pseudomonadota</taxon>
        <taxon>Alphaproteobacteria</taxon>
        <taxon>Hyphomicrobiales</taxon>
        <taxon>Aurantimonadaceae</taxon>
        <taxon>Consotaella</taxon>
    </lineage>
</organism>
<dbReference type="SUPFAM" id="SSF54001">
    <property type="entry name" value="Cysteine proteinases"/>
    <property type="match status" value="1"/>
</dbReference>
<keyword evidence="3" id="KW-1185">Reference proteome</keyword>
<dbReference type="Gene3D" id="3.10.620.30">
    <property type="match status" value="1"/>
</dbReference>
<dbReference type="Pfam" id="PF08379">
    <property type="entry name" value="Bact_transglu_N"/>
    <property type="match status" value="1"/>
</dbReference>
<keyword evidence="2" id="KW-0378">Hydrolase</keyword>
<dbReference type="InterPro" id="IPR013589">
    <property type="entry name" value="Bac_transglu_N"/>
</dbReference>
<evidence type="ECO:0000313" key="3">
    <source>
        <dbReference type="Proteomes" id="UP000190135"/>
    </source>
</evidence>
<dbReference type="OrthoDB" id="9804023at2"/>
<reference evidence="2 3" key="1">
    <citation type="submission" date="2017-02" db="EMBL/GenBank/DDBJ databases">
        <authorList>
            <person name="Peterson S.W."/>
        </authorList>
    </citation>
    <scope>NUCLEOTIDE SEQUENCE [LARGE SCALE GENOMIC DNA]</scope>
    <source>
        <strain evidence="2 3">USBA 369</strain>
    </source>
</reference>
<dbReference type="GO" id="GO:0006508">
    <property type="term" value="P:proteolysis"/>
    <property type="evidence" value="ECO:0007669"/>
    <property type="project" value="UniProtKB-KW"/>
</dbReference>
<protein>
    <submittedName>
        <fullName evidence="2">Transglutaminase-like enzyme, putative cysteine protease</fullName>
    </submittedName>
</protein>
<dbReference type="RefSeq" id="WP_078709523.1">
    <property type="nucleotide sequence ID" value="NZ_FUXL01000013.1"/>
</dbReference>
<dbReference type="AlphaFoldDB" id="A0A1T4SQC3"/>
<accession>A0A1T4SQC3</accession>
<dbReference type="PANTHER" id="PTHR33490:SF7">
    <property type="entry name" value="BLR2979 PROTEIN"/>
    <property type="match status" value="1"/>
</dbReference>
<proteinExistence type="predicted"/>
<dbReference type="SMART" id="SM00460">
    <property type="entry name" value="TGc"/>
    <property type="match status" value="1"/>
</dbReference>
<feature type="domain" description="Transglutaminase-like" evidence="1">
    <location>
        <begin position="175"/>
        <end position="246"/>
    </location>
</feature>
<evidence type="ECO:0000313" key="2">
    <source>
        <dbReference type="EMBL" id="SKA30480.1"/>
    </source>
</evidence>
<dbReference type="EMBL" id="FUXL01000013">
    <property type="protein sequence ID" value="SKA30480.1"/>
    <property type="molecule type" value="Genomic_DNA"/>
</dbReference>
<dbReference type="PANTHER" id="PTHR33490">
    <property type="entry name" value="BLR5614 PROTEIN-RELATED"/>
    <property type="match status" value="1"/>
</dbReference>
<dbReference type="STRING" id="1365950.SAMN05428963_11316"/>
<name>A0A1T4SQC3_9HYPH</name>
<dbReference type="InterPro" id="IPR002931">
    <property type="entry name" value="Transglutaminase-like"/>
</dbReference>
<dbReference type="Proteomes" id="UP000190135">
    <property type="component" value="Unassembled WGS sequence"/>
</dbReference>
<keyword evidence="2" id="KW-0645">Protease</keyword>
<dbReference type="GO" id="GO:0008233">
    <property type="term" value="F:peptidase activity"/>
    <property type="evidence" value="ECO:0007669"/>
    <property type="project" value="UniProtKB-KW"/>
</dbReference>